<feature type="transmembrane region" description="Helical" evidence="7">
    <location>
        <begin position="321"/>
        <end position="344"/>
    </location>
</feature>
<evidence type="ECO:0000256" key="4">
    <source>
        <dbReference type="ARBA" id="ARBA00022989"/>
    </source>
</evidence>
<evidence type="ECO:0000313" key="10">
    <source>
        <dbReference type="Proteomes" id="UP000825002"/>
    </source>
</evidence>
<keyword evidence="5 7" id="KW-0472">Membrane</keyword>
<dbReference type="PANTHER" id="PTHR16172:SF41">
    <property type="entry name" value="MAJOR FACILITATOR SUPERFAMILY DOMAIN-CONTAINING PROTEIN 6-LIKE"/>
    <property type="match status" value="1"/>
</dbReference>
<feature type="transmembrane region" description="Helical" evidence="7">
    <location>
        <begin position="507"/>
        <end position="530"/>
    </location>
</feature>
<comment type="similarity">
    <text evidence="2">Belongs to the major facilitator superfamily. MFSD6 family.</text>
</comment>
<reference evidence="9 10" key="1">
    <citation type="submission" date="2020-10" db="EMBL/GenBank/DDBJ databases">
        <authorList>
            <person name="Klimov P.B."/>
            <person name="Dyachkov S.M."/>
            <person name="Chetverikov P.E."/>
        </authorList>
    </citation>
    <scope>NUCLEOTIDE SEQUENCE [LARGE SCALE GENOMIC DNA]</scope>
    <source>
        <strain evidence="9">BMOC 18-1129-001#AD2665</strain>
        <tissue evidence="9">Entire mites</tissue>
    </source>
</reference>
<evidence type="ECO:0000313" key="9">
    <source>
        <dbReference type="EMBL" id="KAG9511343.1"/>
    </source>
</evidence>
<organism evidence="9 10">
    <name type="scientific">Fragariocoptes setiger</name>
    <dbReference type="NCBI Taxonomy" id="1670756"/>
    <lineage>
        <taxon>Eukaryota</taxon>
        <taxon>Metazoa</taxon>
        <taxon>Ecdysozoa</taxon>
        <taxon>Arthropoda</taxon>
        <taxon>Chelicerata</taxon>
        <taxon>Arachnida</taxon>
        <taxon>Acari</taxon>
        <taxon>Acariformes</taxon>
        <taxon>Trombidiformes</taxon>
        <taxon>Prostigmata</taxon>
        <taxon>Eupodina</taxon>
        <taxon>Eriophyoidea</taxon>
        <taxon>Phytoptidae</taxon>
        <taxon>Fragariocoptes</taxon>
    </lineage>
</organism>
<proteinExistence type="inferred from homology"/>
<evidence type="ECO:0000256" key="7">
    <source>
        <dbReference type="SAM" id="Phobius"/>
    </source>
</evidence>
<protein>
    <recommendedName>
        <fullName evidence="8">Major facilitator superfamily associated domain-containing protein</fullName>
    </recommendedName>
</protein>
<evidence type="ECO:0000256" key="6">
    <source>
        <dbReference type="SAM" id="MobiDB-lite"/>
    </source>
</evidence>
<feature type="transmembrane region" description="Helical" evidence="7">
    <location>
        <begin position="147"/>
        <end position="167"/>
    </location>
</feature>
<dbReference type="InterPro" id="IPR036259">
    <property type="entry name" value="MFS_trans_sf"/>
</dbReference>
<dbReference type="Proteomes" id="UP000825002">
    <property type="component" value="Unassembled WGS sequence"/>
</dbReference>
<evidence type="ECO:0000256" key="1">
    <source>
        <dbReference type="ARBA" id="ARBA00004141"/>
    </source>
</evidence>
<accession>A0ABQ7SD66</accession>
<keyword evidence="4 7" id="KW-1133">Transmembrane helix</keyword>
<feature type="transmembrane region" description="Helical" evidence="7">
    <location>
        <begin position="102"/>
        <end position="126"/>
    </location>
</feature>
<dbReference type="Pfam" id="PF12832">
    <property type="entry name" value="MFS_1_like"/>
    <property type="match status" value="1"/>
</dbReference>
<evidence type="ECO:0000256" key="3">
    <source>
        <dbReference type="ARBA" id="ARBA00022692"/>
    </source>
</evidence>
<evidence type="ECO:0000259" key="8">
    <source>
        <dbReference type="Pfam" id="PF12832"/>
    </source>
</evidence>
<comment type="subcellular location">
    <subcellularLocation>
        <location evidence="1">Membrane</location>
        <topology evidence="1">Multi-pass membrane protein</topology>
    </subcellularLocation>
</comment>
<evidence type="ECO:0000256" key="2">
    <source>
        <dbReference type="ARBA" id="ARBA00005241"/>
    </source>
</evidence>
<keyword evidence="3 7" id="KW-0812">Transmembrane</keyword>
<feature type="transmembrane region" description="Helical" evidence="7">
    <location>
        <begin position="69"/>
        <end position="90"/>
    </location>
</feature>
<feature type="transmembrane region" description="Helical" evidence="7">
    <location>
        <begin position="7"/>
        <end position="26"/>
    </location>
</feature>
<comment type="caution">
    <text evidence="9">The sequence shown here is derived from an EMBL/GenBank/DDBJ whole genome shotgun (WGS) entry which is preliminary data.</text>
</comment>
<dbReference type="Gene3D" id="1.20.1250.20">
    <property type="entry name" value="MFS general substrate transporter like domains"/>
    <property type="match status" value="1"/>
</dbReference>
<feature type="region of interest" description="Disordered" evidence="6">
    <location>
        <begin position="256"/>
        <end position="292"/>
    </location>
</feature>
<feature type="transmembrane region" description="Helical" evidence="7">
    <location>
        <begin position="356"/>
        <end position="378"/>
    </location>
</feature>
<sequence>MLNIARIHYSLFMAGTSAISMMMTLFLTHYSDARPSEIGELLMCLPFLSFITKPAYCSIADRYQAHRRFFIAALIVFLLGYGSFGILPFFPDFVANNGRQCWYILIVLTIIGSSAYGCAGSIGDAISINWCHRRGMSFGSVRSWGSTSWGIFGLIIGSLNGGIPGFLPPLVPGFTVLTIAITTEILIVSLWRNDEDFILGELPNSKSGNNNLESKQSEFDLGIPISALTPRGSIAGRPSICGPICDFNEVEKLAEDQRSRKQSTQIPTTDTEVGRQSSVVPRTTNAPDNGSMIKSDQKAKSISFKTQWLIFRMIVMRNKSFFKYFFIFILFGSMFAIHLIYFFLHLEIIARPYGLFSLLSAGCILGQALGAGVSFFWAKKITDRIGHTLGICLSMGIIIFRFWFNGWILPNITPYAAVAMDLWDGLAFGISYTIVSQVGLHFAMKAGPLIPELKERGLIDADADEDALKSSVQATMQGVFGGAFDGLGDGTGALLGGLILEHHAPDYLWRLCAKVSLIGTLVFLVLDILVKAAKKYRNSKDDC</sequence>
<feature type="transmembrane region" description="Helical" evidence="7">
    <location>
        <begin position="385"/>
        <end position="404"/>
    </location>
</feature>
<feature type="domain" description="Major facilitator superfamily associated" evidence="8">
    <location>
        <begin position="6"/>
        <end position="435"/>
    </location>
</feature>
<dbReference type="EMBL" id="JAIFTH010000008">
    <property type="protein sequence ID" value="KAG9511343.1"/>
    <property type="molecule type" value="Genomic_DNA"/>
</dbReference>
<feature type="transmembrane region" description="Helical" evidence="7">
    <location>
        <begin position="38"/>
        <end position="57"/>
    </location>
</feature>
<evidence type="ECO:0000256" key="5">
    <source>
        <dbReference type="ARBA" id="ARBA00023136"/>
    </source>
</evidence>
<gene>
    <name evidence="9" type="ORF">GZH46_00070</name>
</gene>
<name>A0ABQ7SD66_9ACAR</name>
<feature type="transmembrane region" description="Helical" evidence="7">
    <location>
        <begin position="173"/>
        <end position="191"/>
    </location>
</feature>
<dbReference type="InterPro" id="IPR051717">
    <property type="entry name" value="MFS_MFSD6"/>
</dbReference>
<dbReference type="PANTHER" id="PTHR16172">
    <property type="entry name" value="MAJOR FACILITATOR SUPERFAMILY DOMAIN-CONTAINING PROTEIN 6-LIKE"/>
    <property type="match status" value="1"/>
</dbReference>
<dbReference type="InterPro" id="IPR024989">
    <property type="entry name" value="MFS_assoc_dom"/>
</dbReference>
<keyword evidence="10" id="KW-1185">Reference proteome</keyword>
<feature type="compositionally biased region" description="Polar residues" evidence="6">
    <location>
        <begin position="262"/>
        <end position="292"/>
    </location>
</feature>
<dbReference type="SUPFAM" id="SSF103473">
    <property type="entry name" value="MFS general substrate transporter"/>
    <property type="match status" value="1"/>
</dbReference>